<dbReference type="RefSeq" id="WP_002655392.1">
    <property type="nucleotide sequence ID" value="NZ_CH672377.1"/>
</dbReference>
<organism evidence="2 3">
    <name type="scientific">Blastopirellula marina DSM 3645</name>
    <dbReference type="NCBI Taxonomy" id="314230"/>
    <lineage>
        <taxon>Bacteria</taxon>
        <taxon>Pseudomonadati</taxon>
        <taxon>Planctomycetota</taxon>
        <taxon>Planctomycetia</taxon>
        <taxon>Pirellulales</taxon>
        <taxon>Pirellulaceae</taxon>
        <taxon>Blastopirellula</taxon>
    </lineage>
</organism>
<dbReference type="InterPro" id="IPR006311">
    <property type="entry name" value="TAT_signal"/>
</dbReference>
<dbReference type="STRING" id="314230.DSM3645_08992"/>
<feature type="signal peptide" evidence="1">
    <location>
        <begin position="1"/>
        <end position="32"/>
    </location>
</feature>
<dbReference type="AlphaFoldDB" id="A3ZL89"/>
<keyword evidence="1" id="KW-0732">Signal</keyword>
<dbReference type="OrthoDB" id="9146593at2"/>
<dbReference type="EMBL" id="AANZ01000001">
    <property type="protein sequence ID" value="EAQ82522.1"/>
    <property type="molecule type" value="Genomic_DNA"/>
</dbReference>
<protein>
    <recommendedName>
        <fullName evidence="4">DUF1552 domain-containing protein</fullName>
    </recommendedName>
</protein>
<evidence type="ECO:0000313" key="3">
    <source>
        <dbReference type="Proteomes" id="UP000004358"/>
    </source>
</evidence>
<name>A3ZL89_9BACT</name>
<evidence type="ECO:0000313" key="2">
    <source>
        <dbReference type="EMBL" id="EAQ82522.1"/>
    </source>
</evidence>
<dbReference type="InterPro" id="IPR011447">
    <property type="entry name" value="DUF1552"/>
</dbReference>
<dbReference type="eggNOG" id="COG2960">
    <property type="taxonomic scope" value="Bacteria"/>
</dbReference>
<evidence type="ECO:0008006" key="4">
    <source>
        <dbReference type="Google" id="ProtNLM"/>
    </source>
</evidence>
<dbReference type="PROSITE" id="PS51318">
    <property type="entry name" value="TAT"/>
    <property type="match status" value="1"/>
</dbReference>
<accession>A3ZL89</accession>
<comment type="caution">
    <text evidence="2">The sequence shown here is derived from an EMBL/GenBank/DDBJ whole genome shotgun (WGS) entry which is preliminary data.</text>
</comment>
<evidence type="ECO:0000256" key="1">
    <source>
        <dbReference type="SAM" id="SignalP"/>
    </source>
</evidence>
<proteinExistence type="predicted"/>
<dbReference type="Pfam" id="PF07586">
    <property type="entry name" value="HXXSHH"/>
    <property type="match status" value="1"/>
</dbReference>
<gene>
    <name evidence="2" type="ORF">DSM3645_08992</name>
</gene>
<reference evidence="2 3" key="1">
    <citation type="submission" date="2006-02" db="EMBL/GenBank/DDBJ databases">
        <authorList>
            <person name="Amann R."/>
            <person name="Ferriera S."/>
            <person name="Johnson J."/>
            <person name="Kravitz S."/>
            <person name="Halpern A."/>
            <person name="Remington K."/>
            <person name="Beeson K."/>
            <person name="Tran B."/>
            <person name="Rogers Y.-H."/>
            <person name="Friedman R."/>
            <person name="Venter J.C."/>
        </authorList>
    </citation>
    <scope>NUCLEOTIDE SEQUENCE [LARGE SCALE GENOMIC DNA]</scope>
    <source>
        <strain evidence="2 3">DSM 3645</strain>
    </source>
</reference>
<dbReference type="HOGENOM" id="CLU_044709_0_0_0"/>
<sequence>MKTRRITRRTVLRGAGAALALPWLEAMGSAHAGGDPTGVAPQRFAALFFPNGVRQEVWTPTETGVGYSLPRQLEPLASVKEEVSVVSGLWNEASGNTGDGHYVKDAAWLTGTTITKTTGVNLNSGGRSADQIAAELLGKYTPLPSMELGTEPVSSGVDGTVGYTRVYGAHIAWRTPTQPLAKEINPRLAFDRMTLIASGKAEGRSNRPLLDRVSEEAHSLRNKLGGNDRHRLEQYLESVRSLEKRLEMIESTSQNAWQSKVDFSSRAAPAGDPKDHVERTRLMLDMIALALEADITRVCTFMFGNSVSSINFSFLDGVEGAHHELSHHQGKEEKLAQYELIAKWHVAQYVYLLEKLRSIPEGEGNVLDNSAILFGSALRDGNSHSPHDLPLLVGGNAGGRLKQGQHIASTRDNPMANLLLTLLQAVGSPVKHFADSSGPIEQMLA</sequence>
<feature type="chain" id="PRO_5002665065" description="DUF1552 domain-containing protein" evidence="1">
    <location>
        <begin position="33"/>
        <end position="445"/>
    </location>
</feature>
<dbReference type="Proteomes" id="UP000004358">
    <property type="component" value="Unassembled WGS sequence"/>
</dbReference>